<dbReference type="GO" id="GO:0005737">
    <property type="term" value="C:cytoplasm"/>
    <property type="evidence" value="ECO:0007669"/>
    <property type="project" value="TreeGrafter"/>
</dbReference>
<evidence type="ECO:0000313" key="23">
    <source>
        <dbReference type="Proteomes" id="UP000756921"/>
    </source>
</evidence>
<feature type="transmembrane region" description="Helical" evidence="20">
    <location>
        <begin position="394"/>
        <end position="410"/>
    </location>
</feature>
<dbReference type="CDD" id="cd16656">
    <property type="entry name" value="RING-Ubox_PRP19"/>
    <property type="match status" value="1"/>
</dbReference>
<evidence type="ECO:0000256" key="4">
    <source>
        <dbReference type="ARBA" id="ARBA00006388"/>
    </source>
</evidence>
<keyword evidence="15 17" id="KW-0539">Nucleus</keyword>
<comment type="caution">
    <text evidence="22">The sequence shown here is derived from an EMBL/GenBank/DDBJ whole genome shotgun (WGS) entry which is preliminary data.</text>
</comment>
<dbReference type="InterPro" id="IPR011701">
    <property type="entry name" value="MFS"/>
</dbReference>
<dbReference type="Gene3D" id="2.130.10.10">
    <property type="entry name" value="YVTN repeat-like/Quinoprotein amine dehydrogenase"/>
    <property type="match status" value="1"/>
</dbReference>
<feature type="domain" description="U-box" evidence="21">
    <location>
        <begin position="498"/>
        <end position="564"/>
    </location>
</feature>
<keyword evidence="14 17" id="KW-0234">DNA repair</keyword>
<dbReference type="EMBL" id="WJXW01000004">
    <property type="protein sequence ID" value="KAF9736919.1"/>
    <property type="molecule type" value="Genomic_DNA"/>
</dbReference>
<protein>
    <recommendedName>
        <fullName evidence="17">Pre-mRNA-processing factor 19</fullName>
        <ecNumber evidence="17">2.3.2.27</ecNumber>
    </recommendedName>
</protein>
<evidence type="ECO:0000256" key="5">
    <source>
        <dbReference type="ARBA" id="ARBA00022574"/>
    </source>
</evidence>
<evidence type="ECO:0000256" key="13">
    <source>
        <dbReference type="ARBA" id="ARBA00023187"/>
    </source>
</evidence>
<keyword evidence="5 16" id="KW-0853">WD repeat</keyword>
<dbReference type="AlphaFoldDB" id="A0A9P6GK73"/>
<dbReference type="Pfam" id="PF00400">
    <property type="entry name" value="WD40"/>
    <property type="match status" value="2"/>
</dbReference>
<keyword evidence="20" id="KW-0472">Membrane</keyword>
<dbReference type="InterPro" id="IPR036259">
    <property type="entry name" value="MFS_trans_sf"/>
</dbReference>
<dbReference type="Gene3D" id="3.30.40.10">
    <property type="entry name" value="Zinc/RING finger domain, C3HC4 (zinc finger)"/>
    <property type="match status" value="1"/>
</dbReference>
<evidence type="ECO:0000256" key="12">
    <source>
        <dbReference type="ARBA" id="ARBA00023110"/>
    </source>
</evidence>
<dbReference type="SUPFAM" id="SSF57850">
    <property type="entry name" value="RING/U-box"/>
    <property type="match status" value="1"/>
</dbReference>
<dbReference type="SUPFAM" id="SSF103473">
    <property type="entry name" value="MFS general substrate transporter"/>
    <property type="match status" value="1"/>
</dbReference>
<keyword evidence="9" id="KW-0677">Repeat</keyword>
<dbReference type="Pfam" id="PF08606">
    <property type="entry name" value="Prp19"/>
    <property type="match status" value="1"/>
</dbReference>
<sequence length="972" mass="104682">MGLGVFNDPHMTSPPGTYTIGVDNEQANDSSLKRDGDIILQPQPSEDPNDPLNWSRAWKESILLILAFASGVTTALGLMVTPGLQVIVLNYKVSIDLASSLIIGIFAFWVGATTFFTASGANIRGKRPFLFISSVILLLTCIWGQMIGTVHSFPQLATMRIIQGIASAPLETLVTSTVSDLFFVPQRGTRLSIWDMMLGSGVLLGQTISGAIIQNLSFESTFGITAIMYILILFGLYFVVVETTYNGTCNCEFKTQIEEKGSFEIDTSEKQSYCDRLPIPLITYPAVLFSTVVYLPPHHLCPRSYCALPPSLPPSLPPYNLNPAQIGLTNLPLLLVGFIGSPISGGMADWATKAMAHRNKGVFEPEFRLVLMLIAVPFATVGFIGFGYSLHNAASIYQVMAFFSIYSFSVPIANQAFVTINFTKAIFTFLATTYANEWMMQVGPKTVFVALAMINLGVCEMTIPAYVFGKRFRSMVARSSFGQKMSRTAHTHSTTTTTMLCAISGEAPQAPVASRKSGNVFEKRLVEAHIAEHHTDPVTGEDLSVEDLIELKSPRIVTPRPPNLTSIPSLLSVFQNEWDAIVLETFTLKQHLAQTRQELSTALYQNDAATRVIARLTRERDEAREALSNVTISGGGAANGDAMQVDNQALPEELVAKVDETQQELFKTRRKRPVPDGWATGDDVLAFDVTSASEPLYPGSASVSIDESGDLALFGGADGVAGIYSLSQQKLVHTLKAGSVVTTTTWWGAKAVVGTAAGTVKIFEDGNEIAQLGSHAGAVSSVSLHPSGAILATSGVDKRFIFHDLATFKPVSEVYTEAEITCSDFHVDGLLFFTGGTDGNIRIFDVKNGTPMAVMEAGGPVRALSFSENGTWFAVAVKGSTSASVWDIRKQSPIKMFDVGSPIDSIRFDYTGQFLATAGSGSVSVQQYTKSSKSWSEPVRKAVAARDIAWGVSATSLVALTPQGGLSVLGAP</sequence>
<feature type="transmembrane region" description="Helical" evidence="20">
    <location>
        <begin position="129"/>
        <end position="149"/>
    </location>
</feature>
<dbReference type="PANTHER" id="PTHR43995">
    <property type="entry name" value="PRE-MRNA-PROCESSING FACTOR 19"/>
    <property type="match status" value="1"/>
</dbReference>
<feature type="transmembrane region" description="Helical" evidence="20">
    <location>
        <begin position="326"/>
        <end position="348"/>
    </location>
</feature>
<feature type="transmembrane region" description="Helical" evidence="20">
    <location>
        <begin position="97"/>
        <end position="117"/>
    </location>
</feature>
<comment type="subcellular location">
    <subcellularLocation>
        <location evidence="2">Membrane</location>
        <topology evidence="2">Multi-pass membrane protein</topology>
    </subcellularLocation>
    <subcellularLocation>
        <location evidence="1 17">Nucleus</location>
    </subcellularLocation>
</comment>
<dbReference type="GO" id="GO:0071006">
    <property type="term" value="C:U2-type catalytic step 1 spliceosome"/>
    <property type="evidence" value="ECO:0007669"/>
    <property type="project" value="TreeGrafter"/>
</dbReference>
<feature type="repeat" description="WD" evidence="16">
    <location>
        <begin position="820"/>
        <end position="854"/>
    </location>
</feature>
<feature type="transmembrane region" description="Helical" evidence="20">
    <location>
        <begin position="369"/>
        <end position="388"/>
    </location>
</feature>
<keyword evidence="6 17" id="KW-0507">mRNA processing</keyword>
<feature type="transmembrane region" description="Helical" evidence="20">
    <location>
        <begin position="222"/>
        <end position="240"/>
    </location>
</feature>
<keyword evidence="11 17" id="KW-0833">Ubl conjugation pathway</keyword>
<keyword evidence="7 17" id="KW-0808">Transferase</keyword>
<evidence type="ECO:0000256" key="18">
    <source>
        <dbReference type="SAM" id="Coils"/>
    </source>
</evidence>
<dbReference type="GO" id="GO:0000398">
    <property type="term" value="P:mRNA splicing, via spliceosome"/>
    <property type="evidence" value="ECO:0007669"/>
    <property type="project" value="InterPro"/>
</dbReference>
<evidence type="ECO:0000256" key="8">
    <source>
        <dbReference type="ARBA" id="ARBA00022728"/>
    </source>
</evidence>
<dbReference type="InterPro" id="IPR001680">
    <property type="entry name" value="WD40_rpt"/>
</dbReference>
<dbReference type="Pfam" id="PF07690">
    <property type="entry name" value="MFS_1"/>
    <property type="match status" value="1"/>
</dbReference>
<dbReference type="SMART" id="SM00504">
    <property type="entry name" value="Ubox"/>
    <property type="match status" value="1"/>
</dbReference>
<feature type="region of interest" description="Disordered" evidence="19">
    <location>
        <begin position="1"/>
        <end position="23"/>
    </location>
</feature>
<evidence type="ECO:0000256" key="14">
    <source>
        <dbReference type="ARBA" id="ARBA00023204"/>
    </source>
</evidence>
<comment type="function">
    <text evidence="17">Ubiquitin-protein ligase which is mainly involved pre-mRNA splicing and DNA repair. Required for pre-mRNA splicing as component of the spliceosome.</text>
</comment>
<keyword evidence="10 17" id="KW-0227">DNA damage</keyword>
<name>A0A9P6GK73_9PLEO</name>
<evidence type="ECO:0000256" key="15">
    <source>
        <dbReference type="ARBA" id="ARBA00023242"/>
    </source>
</evidence>
<dbReference type="GO" id="GO:0070534">
    <property type="term" value="P:protein K63-linked ubiquitination"/>
    <property type="evidence" value="ECO:0007669"/>
    <property type="project" value="UniProtKB-UniRule"/>
</dbReference>
<evidence type="ECO:0000256" key="2">
    <source>
        <dbReference type="ARBA" id="ARBA00004141"/>
    </source>
</evidence>
<keyword evidence="12" id="KW-0697">Rotamase</keyword>
<evidence type="ECO:0000256" key="9">
    <source>
        <dbReference type="ARBA" id="ARBA00022737"/>
    </source>
</evidence>
<comment type="subunit">
    <text evidence="17">Homotetramer.</text>
</comment>
<evidence type="ECO:0000259" key="21">
    <source>
        <dbReference type="SMART" id="SM00504"/>
    </source>
</evidence>
<feature type="transmembrane region" description="Helical" evidence="20">
    <location>
        <begin position="277"/>
        <end position="295"/>
    </location>
</feature>
<dbReference type="GO" id="GO:0003755">
    <property type="term" value="F:peptidyl-prolyl cis-trans isomerase activity"/>
    <property type="evidence" value="ECO:0007669"/>
    <property type="project" value="UniProtKB-KW"/>
</dbReference>
<dbReference type="InterPro" id="IPR038959">
    <property type="entry name" value="Prp19"/>
</dbReference>
<feature type="repeat" description="WD" evidence="16">
    <location>
        <begin position="772"/>
        <end position="813"/>
    </location>
</feature>
<dbReference type="InterPro" id="IPR015943">
    <property type="entry name" value="WD40/YVTN_repeat-like_dom_sf"/>
</dbReference>
<dbReference type="InterPro" id="IPR013083">
    <property type="entry name" value="Znf_RING/FYVE/PHD"/>
</dbReference>
<dbReference type="InterPro" id="IPR003613">
    <property type="entry name" value="Ubox_domain"/>
</dbReference>
<dbReference type="PANTHER" id="PTHR43995:SF1">
    <property type="entry name" value="PRE-MRNA-PROCESSING FACTOR 19"/>
    <property type="match status" value="1"/>
</dbReference>
<evidence type="ECO:0000256" key="11">
    <source>
        <dbReference type="ARBA" id="ARBA00022786"/>
    </source>
</evidence>
<evidence type="ECO:0000256" key="3">
    <source>
        <dbReference type="ARBA" id="ARBA00004906"/>
    </source>
</evidence>
<proteinExistence type="inferred from homology"/>
<dbReference type="OrthoDB" id="687049at2759"/>
<gene>
    <name evidence="22" type="ORF">PMIN01_04698</name>
</gene>
<dbReference type="GO" id="GO:0016020">
    <property type="term" value="C:membrane"/>
    <property type="evidence" value="ECO:0007669"/>
    <property type="project" value="UniProtKB-SubCell"/>
</dbReference>
<dbReference type="GO" id="GO:0022857">
    <property type="term" value="F:transmembrane transporter activity"/>
    <property type="evidence" value="ECO:0007669"/>
    <property type="project" value="InterPro"/>
</dbReference>
<keyword evidence="8 17" id="KW-0747">Spliceosome</keyword>
<feature type="transmembrane region" description="Helical" evidence="20">
    <location>
        <begin position="196"/>
        <end position="216"/>
    </location>
</feature>
<evidence type="ECO:0000256" key="20">
    <source>
        <dbReference type="SAM" id="Phobius"/>
    </source>
</evidence>
<feature type="transmembrane region" description="Helical" evidence="20">
    <location>
        <begin position="161"/>
        <end position="184"/>
    </location>
</feature>
<keyword evidence="12" id="KW-0413">Isomerase</keyword>
<comment type="catalytic activity">
    <reaction evidence="17">
        <text>S-ubiquitinyl-[E2 ubiquitin-conjugating enzyme]-L-cysteine + [acceptor protein]-L-lysine = [E2 ubiquitin-conjugating enzyme]-L-cysteine + N(6)-ubiquitinyl-[acceptor protein]-L-lysine.</text>
        <dbReference type="EC" id="2.3.2.27"/>
    </reaction>
</comment>
<feature type="coiled-coil region" evidence="18">
    <location>
        <begin position="606"/>
        <end position="633"/>
    </location>
</feature>
<evidence type="ECO:0000256" key="6">
    <source>
        <dbReference type="ARBA" id="ARBA00022664"/>
    </source>
</evidence>
<evidence type="ECO:0000256" key="17">
    <source>
        <dbReference type="RuleBase" id="RU367101"/>
    </source>
</evidence>
<dbReference type="FunFam" id="3.30.40.10:FF:000027">
    <property type="entry name" value="Pre-mRNA-processing factor 19, putative"/>
    <property type="match status" value="1"/>
</dbReference>
<dbReference type="GO" id="GO:0006281">
    <property type="term" value="P:DNA repair"/>
    <property type="evidence" value="ECO:0007669"/>
    <property type="project" value="UniProtKB-KW"/>
</dbReference>
<evidence type="ECO:0000256" key="10">
    <source>
        <dbReference type="ARBA" id="ARBA00022763"/>
    </source>
</evidence>
<dbReference type="SMART" id="SM00320">
    <property type="entry name" value="WD40"/>
    <property type="match status" value="5"/>
</dbReference>
<comment type="similarity">
    <text evidence="4 17">Belongs to the WD repeat PRP19 family.</text>
</comment>
<organism evidence="22 23">
    <name type="scientific">Paraphaeosphaeria minitans</name>
    <dbReference type="NCBI Taxonomy" id="565426"/>
    <lineage>
        <taxon>Eukaryota</taxon>
        <taxon>Fungi</taxon>
        <taxon>Dikarya</taxon>
        <taxon>Ascomycota</taxon>
        <taxon>Pezizomycotina</taxon>
        <taxon>Dothideomycetes</taxon>
        <taxon>Pleosporomycetidae</taxon>
        <taxon>Pleosporales</taxon>
        <taxon>Massarineae</taxon>
        <taxon>Didymosphaeriaceae</taxon>
        <taxon>Paraphaeosphaeria</taxon>
    </lineage>
</organism>
<keyword evidence="18" id="KW-0175">Coiled coil</keyword>
<keyword evidence="20" id="KW-0812">Transmembrane</keyword>
<keyword evidence="20" id="KW-1133">Transmembrane helix</keyword>
<evidence type="ECO:0000256" key="19">
    <source>
        <dbReference type="SAM" id="MobiDB-lite"/>
    </source>
</evidence>
<dbReference type="Gene3D" id="1.20.1250.20">
    <property type="entry name" value="MFS general substrate transporter like domains"/>
    <property type="match status" value="1"/>
</dbReference>
<feature type="transmembrane region" description="Helical" evidence="20">
    <location>
        <begin position="62"/>
        <end position="91"/>
    </location>
</feature>
<dbReference type="InterPro" id="IPR036322">
    <property type="entry name" value="WD40_repeat_dom_sf"/>
</dbReference>
<dbReference type="InterPro" id="IPR013915">
    <property type="entry name" value="Prp19_cc"/>
</dbReference>
<keyword evidence="13 17" id="KW-0508">mRNA splicing</keyword>
<dbReference type="GO" id="GO:0000974">
    <property type="term" value="C:Prp19 complex"/>
    <property type="evidence" value="ECO:0007669"/>
    <property type="project" value="UniProtKB-UniRule"/>
</dbReference>
<dbReference type="EC" id="2.3.2.27" evidence="17"/>
<evidence type="ECO:0000256" key="7">
    <source>
        <dbReference type="ARBA" id="ARBA00022679"/>
    </source>
</evidence>
<dbReference type="SUPFAM" id="SSF50978">
    <property type="entry name" value="WD40 repeat-like"/>
    <property type="match status" value="1"/>
</dbReference>
<evidence type="ECO:0000256" key="16">
    <source>
        <dbReference type="PROSITE-ProRule" id="PRU00221"/>
    </source>
</evidence>
<dbReference type="PROSITE" id="PS50082">
    <property type="entry name" value="WD_REPEATS_2"/>
    <property type="match status" value="2"/>
</dbReference>
<comment type="pathway">
    <text evidence="3 17">Protein modification; protein ubiquitination.</text>
</comment>
<accession>A0A9P6GK73</accession>
<feature type="transmembrane region" description="Helical" evidence="20">
    <location>
        <begin position="447"/>
        <end position="468"/>
    </location>
</feature>
<reference evidence="22" key="1">
    <citation type="journal article" date="2020" name="Mol. Plant Microbe Interact.">
        <title>Genome Sequence of the Biocontrol Agent Coniothyrium minitans strain Conio (IMI 134523).</title>
        <authorList>
            <person name="Patel D."/>
            <person name="Shittu T.A."/>
            <person name="Baroncelli R."/>
            <person name="Muthumeenakshi S."/>
            <person name="Osborne T.H."/>
            <person name="Janganan T.K."/>
            <person name="Sreenivasaprasad S."/>
        </authorList>
    </citation>
    <scope>NUCLEOTIDE SEQUENCE</scope>
    <source>
        <strain evidence="22">Conio</strain>
    </source>
</reference>
<dbReference type="Proteomes" id="UP000756921">
    <property type="component" value="Unassembled WGS sequence"/>
</dbReference>
<evidence type="ECO:0000256" key="1">
    <source>
        <dbReference type="ARBA" id="ARBA00004123"/>
    </source>
</evidence>
<dbReference type="GO" id="GO:0061630">
    <property type="term" value="F:ubiquitin protein ligase activity"/>
    <property type="evidence" value="ECO:0007669"/>
    <property type="project" value="UniProtKB-UniRule"/>
</dbReference>
<keyword evidence="23" id="KW-1185">Reference proteome</keyword>
<dbReference type="InterPro" id="IPR055340">
    <property type="entry name" value="RING-Ubox_PRP19"/>
</dbReference>
<evidence type="ECO:0000313" key="22">
    <source>
        <dbReference type="EMBL" id="KAF9736919.1"/>
    </source>
</evidence>